<proteinExistence type="predicted"/>
<sequence>MCLLKAEGKELHRYESQKAFSNFRGNLMIYLYLPILLCLKTLDTPPPKPARGPTFLGVFHAHSHVSPPLFPPSCVPQLNSRIHLSEIGRFFRRDGHSQKARSLAEQEVLFFGKDRCLAPSPLNRPGPSPDDRQPCLRKITR</sequence>
<accession>A0A4Y2RLE3</accession>
<dbReference type="EMBL" id="BGPR01017463">
    <property type="protein sequence ID" value="GBN76240.1"/>
    <property type="molecule type" value="Genomic_DNA"/>
</dbReference>
<evidence type="ECO:0000313" key="2">
    <source>
        <dbReference type="EMBL" id="GBN76240.1"/>
    </source>
</evidence>
<name>A0A4Y2RLE3_ARAVE</name>
<dbReference type="AlphaFoldDB" id="A0A4Y2RLE3"/>
<protein>
    <submittedName>
        <fullName evidence="2">Uncharacterized protein</fullName>
    </submittedName>
</protein>
<comment type="caution">
    <text evidence="2">The sequence shown here is derived from an EMBL/GenBank/DDBJ whole genome shotgun (WGS) entry which is preliminary data.</text>
</comment>
<evidence type="ECO:0000313" key="3">
    <source>
        <dbReference type="Proteomes" id="UP000499080"/>
    </source>
</evidence>
<evidence type="ECO:0000256" key="1">
    <source>
        <dbReference type="SAM" id="MobiDB-lite"/>
    </source>
</evidence>
<reference evidence="2 3" key="1">
    <citation type="journal article" date="2019" name="Sci. Rep.">
        <title>Orb-weaving spider Araneus ventricosus genome elucidates the spidroin gene catalogue.</title>
        <authorList>
            <person name="Kono N."/>
            <person name="Nakamura H."/>
            <person name="Ohtoshi R."/>
            <person name="Moran D.A.P."/>
            <person name="Shinohara A."/>
            <person name="Yoshida Y."/>
            <person name="Fujiwara M."/>
            <person name="Mori M."/>
            <person name="Tomita M."/>
            <person name="Arakawa K."/>
        </authorList>
    </citation>
    <scope>NUCLEOTIDE SEQUENCE [LARGE SCALE GENOMIC DNA]</scope>
</reference>
<gene>
    <name evidence="2" type="ORF">AVEN_51298_1</name>
</gene>
<organism evidence="2 3">
    <name type="scientific">Araneus ventricosus</name>
    <name type="common">Orbweaver spider</name>
    <name type="synonym">Epeira ventricosa</name>
    <dbReference type="NCBI Taxonomy" id="182803"/>
    <lineage>
        <taxon>Eukaryota</taxon>
        <taxon>Metazoa</taxon>
        <taxon>Ecdysozoa</taxon>
        <taxon>Arthropoda</taxon>
        <taxon>Chelicerata</taxon>
        <taxon>Arachnida</taxon>
        <taxon>Araneae</taxon>
        <taxon>Araneomorphae</taxon>
        <taxon>Entelegynae</taxon>
        <taxon>Araneoidea</taxon>
        <taxon>Araneidae</taxon>
        <taxon>Araneus</taxon>
    </lineage>
</organism>
<dbReference type="Proteomes" id="UP000499080">
    <property type="component" value="Unassembled WGS sequence"/>
</dbReference>
<feature type="region of interest" description="Disordered" evidence="1">
    <location>
        <begin position="119"/>
        <end position="141"/>
    </location>
</feature>
<keyword evidence="3" id="KW-1185">Reference proteome</keyword>